<reference evidence="2" key="1">
    <citation type="journal article" date="2019" name="Int. J. Syst. Evol. Microbiol.">
        <title>The Global Catalogue of Microorganisms (GCM) 10K type strain sequencing project: providing services to taxonomists for standard genome sequencing and annotation.</title>
        <authorList>
            <consortium name="The Broad Institute Genomics Platform"/>
            <consortium name="The Broad Institute Genome Sequencing Center for Infectious Disease"/>
            <person name="Wu L."/>
            <person name="Ma J."/>
        </authorList>
    </citation>
    <scope>NUCLEOTIDE SEQUENCE [LARGE SCALE GENOMIC DNA]</scope>
    <source>
        <strain evidence="2">CGMCC 4.7608</strain>
    </source>
</reference>
<protein>
    <submittedName>
        <fullName evidence="1">Uncharacterized protein</fullName>
    </submittedName>
</protein>
<proteinExistence type="predicted"/>
<accession>A0ABV8ZVL2</accession>
<organism evidence="1 2">
    <name type="scientific">Chromobacterium aquaticum</name>
    <dbReference type="NCBI Taxonomy" id="467180"/>
    <lineage>
        <taxon>Bacteria</taxon>
        <taxon>Pseudomonadati</taxon>
        <taxon>Pseudomonadota</taxon>
        <taxon>Betaproteobacteria</taxon>
        <taxon>Neisseriales</taxon>
        <taxon>Chromobacteriaceae</taxon>
        <taxon>Chromobacterium</taxon>
    </lineage>
</organism>
<evidence type="ECO:0000313" key="1">
    <source>
        <dbReference type="EMBL" id="MFC4491584.1"/>
    </source>
</evidence>
<name>A0ABV8ZVL2_9NEIS</name>
<sequence>MTDYSILYHTACFDQFKHDSSTRTERIGAPDAAEFALVMAKSQDGGIGFDQCAASGNLLKALISHCFHFNVQNALCPPPKTPLAYLPRMLFRDKNGRFKALHDEHMNFKQELKKHAILSRRRESKPPSQPLLSAFLDEPQTEINSQVYELLAHSCHYVCMAKLAGEYGHGAFDVFSNDLEFFFTELAILAGPHTAIIPVEHPSALPMN</sequence>
<gene>
    <name evidence="1" type="ORF">ACFO0R_18395</name>
</gene>
<keyword evidence="2" id="KW-1185">Reference proteome</keyword>
<dbReference type="Proteomes" id="UP001595999">
    <property type="component" value="Unassembled WGS sequence"/>
</dbReference>
<comment type="caution">
    <text evidence="1">The sequence shown here is derived from an EMBL/GenBank/DDBJ whole genome shotgun (WGS) entry which is preliminary data.</text>
</comment>
<evidence type="ECO:0000313" key="2">
    <source>
        <dbReference type="Proteomes" id="UP001595999"/>
    </source>
</evidence>
<dbReference type="RefSeq" id="WP_231460927.1">
    <property type="nucleotide sequence ID" value="NZ_JAJOHW010000010.1"/>
</dbReference>
<dbReference type="EMBL" id="JBHSEK010000015">
    <property type="protein sequence ID" value="MFC4491584.1"/>
    <property type="molecule type" value="Genomic_DNA"/>
</dbReference>